<dbReference type="InterPro" id="IPR036388">
    <property type="entry name" value="WH-like_DNA-bd_sf"/>
</dbReference>
<dbReference type="Gene3D" id="1.10.10.10">
    <property type="entry name" value="Winged helix-like DNA-binding domain superfamily/Winged helix DNA-binding domain"/>
    <property type="match status" value="1"/>
</dbReference>
<dbReference type="SUPFAM" id="SSF48452">
    <property type="entry name" value="TPR-like"/>
    <property type="match status" value="1"/>
</dbReference>
<dbReference type="SUPFAM" id="SSF52540">
    <property type="entry name" value="P-loop containing nucleoside triphosphate hydrolases"/>
    <property type="match status" value="1"/>
</dbReference>
<dbReference type="KEGG" id="rgu:A4W93_20090"/>
<dbReference type="Gene3D" id="3.40.50.300">
    <property type="entry name" value="P-loop containing nucleotide triphosphate hydrolases"/>
    <property type="match status" value="1"/>
</dbReference>
<protein>
    <recommendedName>
        <fullName evidence="3">OmpR/PhoB-type domain-containing protein</fullName>
    </recommendedName>
</protein>
<evidence type="ECO:0000256" key="1">
    <source>
        <dbReference type="ARBA" id="ARBA00023125"/>
    </source>
</evidence>
<evidence type="ECO:0000313" key="4">
    <source>
        <dbReference type="EMBL" id="ARN22012.1"/>
    </source>
</evidence>
<keyword evidence="5" id="KW-1185">Reference proteome</keyword>
<dbReference type="CDD" id="cd00383">
    <property type="entry name" value="trans_reg_C"/>
    <property type="match status" value="1"/>
</dbReference>
<evidence type="ECO:0000259" key="3">
    <source>
        <dbReference type="PROSITE" id="PS51755"/>
    </source>
</evidence>
<dbReference type="PANTHER" id="PTHR47691:SF3">
    <property type="entry name" value="HTH-TYPE TRANSCRIPTIONAL REGULATOR RV0890C-RELATED"/>
    <property type="match status" value="1"/>
</dbReference>
<dbReference type="Proteomes" id="UP000193427">
    <property type="component" value="Chromosome"/>
</dbReference>
<dbReference type="Gene3D" id="1.25.40.10">
    <property type="entry name" value="Tetratricopeptide repeat domain"/>
    <property type="match status" value="1"/>
</dbReference>
<evidence type="ECO:0000256" key="2">
    <source>
        <dbReference type="PROSITE-ProRule" id="PRU01091"/>
    </source>
</evidence>
<dbReference type="InterPro" id="IPR027417">
    <property type="entry name" value="P-loop_NTPase"/>
</dbReference>
<dbReference type="Pfam" id="PF00486">
    <property type="entry name" value="Trans_reg_C"/>
    <property type="match status" value="1"/>
</dbReference>
<dbReference type="STRING" id="946333.A4W93_20090"/>
<gene>
    <name evidence="4" type="ORF">A4W93_20090</name>
</gene>
<dbReference type="PROSITE" id="PS51755">
    <property type="entry name" value="OMPR_PHOB"/>
    <property type="match status" value="1"/>
</dbReference>
<dbReference type="GO" id="GO:0006355">
    <property type="term" value="P:regulation of DNA-templated transcription"/>
    <property type="evidence" value="ECO:0007669"/>
    <property type="project" value="InterPro"/>
</dbReference>
<dbReference type="InterPro" id="IPR016032">
    <property type="entry name" value="Sig_transdc_resp-reg_C-effctor"/>
</dbReference>
<dbReference type="InterPro" id="IPR058852">
    <property type="entry name" value="HTH_77"/>
</dbReference>
<evidence type="ECO:0000313" key="5">
    <source>
        <dbReference type="Proteomes" id="UP000193427"/>
    </source>
</evidence>
<keyword evidence="1 2" id="KW-0238">DNA-binding</keyword>
<feature type="domain" description="OmpR/PhoB-type" evidence="3">
    <location>
        <begin position="6"/>
        <end position="99"/>
    </location>
</feature>
<dbReference type="GO" id="GO:0003677">
    <property type="term" value="F:DNA binding"/>
    <property type="evidence" value="ECO:0007669"/>
    <property type="project" value="UniProtKB-UniRule"/>
</dbReference>
<dbReference type="SUPFAM" id="SSF46894">
    <property type="entry name" value="C-terminal effector domain of the bipartite response regulators"/>
    <property type="match status" value="1"/>
</dbReference>
<name>A0A1W6LCN7_9BURK</name>
<dbReference type="AlphaFoldDB" id="A0A1W6LCN7"/>
<sequence length="909" mass="98118">MPPPPDAIVTFGPFVLDRARKTLLREGQPVRIGGRAMDLLDTLVEQPGEVLSRDTLVARVWPRAVVEETSLRVHVLALRKALGDGYIANVPGRGYSFVAPVVPRSPALPAPLPASRHLPVLLTHPVGRDATIAALSRQVTERRLVTVVGPGGMGKTTTAIAVGAVSAAAFPDGVRFVDLSPVTDPRRVPAALADTLGIVVPPDHPWPALDHALRPMRVLVLLDNCEHVIDAVALLADTVLSAAAGVHILATSHEPLDTPGEWVHHLPPLGLPDPHAPFAAHEAPAVELFLERAPGDRQALLREPANLALVRHVCRRLDGLPLAIELAATRIDTLGVQGLADGLDNMLGVLTRGRRTASPRHQTLQATLDWSHGLLDDHDRTVLRRLSVFRAPFTVSDAVRVATCGRLGGEAVTASLVNLVAKSLVANDTAHDPVRLRLLGTTQAYAATRLRESGEFLALATRHAEHVLRLAADAVAEIQTAPIDTVQSCITRQGRVLDDVRAALDWASSPWGDPRLAARLAGATGPLIMALGRIDEFRPRMQLAFEQAVALHPPDPELEFGAGMALCLMSGHSTVSQEPLLGRLRELADRLGPPARMHQVLAHECLTAFTRGAYPESLEAARRAQALSDGPDDPAAIFFGDRMLAQTLHYLGRHAEARTRAERVLGHPSRLAHRTHVSHIPVAVSLRVLLARIHWLEGRPDDASTLLDDTLRRVHLDNPHELSLVLGLGLLPVATWRGDLDVARTVLARFRDHALQHSQSFWTSWSRMFSDALGDGTDPPVPLAGKEADMAATLRPGRPVPEARRRVEAGTVGWCAPEVLRADAVSGLRTRRLSADEAEAGLLRSLELARAQGALSWELRTASSLVDLWAPRGRGAEARDRLAGVLARFTQGRRTRDLAEAAARLDAPD</sequence>
<dbReference type="GO" id="GO:0000160">
    <property type="term" value="P:phosphorelay signal transduction system"/>
    <property type="evidence" value="ECO:0007669"/>
    <property type="project" value="InterPro"/>
</dbReference>
<dbReference type="PANTHER" id="PTHR47691">
    <property type="entry name" value="REGULATOR-RELATED"/>
    <property type="match status" value="1"/>
</dbReference>
<organism evidence="4 5">
    <name type="scientific">Piscinibacter gummiphilus</name>
    <dbReference type="NCBI Taxonomy" id="946333"/>
    <lineage>
        <taxon>Bacteria</taxon>
        <taxon>Pseudomonadati</taxon>
        <taxon>Pseudomonadota</taxon>
        <taxon>Betaproteobacteria</taxon>
        <taxon>Burkholderiales</taxon>
        <taxon>Sphaerotilaceae</taxon>
        <taxon>Piscinibacter</taxon>
    </lineage>
</organism>
<reference evidence="4 5" key="1">
    <citation type="submission" date="2016-04" db="EMBL/GenBank/DDBJ databases">
        <title>Complete genome sequence of natural rubber-degrading, novel Gram-negative bacterium, Rhizobacter gummiphilus strain NS21.</title>
        <authorList>
            <person name="Tabata M."/>
            <person name="Kasai D."/>
            <person name="Fukuda M."/>
        </authorList>
    </citation>
    <scope>NUCLEOTIDE SEQUENCE [LARGE SCALE GENOMIC DNA]</scope>
    <source>
        <strain evidence="4 5">NS21</strain>
    </source>
</reference>
<proteinExistence type="predicted"/>
<feature type="DNA-binding region" description="OmpR/PhoB-type" evidence="2">
    <location>
        <begin position="6"/>
        <end position="99"/>
    </location>
</feature>
<dbReference type="EMBL" id="CP015118">
    <property type="protein sequence ID" value="ARN22012.1"/>
    <property type="molecule type" value="Genomic_DNA"/>
</dbReference>
<dbReference type="InterPro" id="IPR011990">
    <property type="entry name" value="TPR-like_helical_dom_sf"/>
</dbReference>
<dbReference type="Pfam" id="PF25872">
    <property type="entry name" value="HTH_77"/>
    <property type="match status" value="1"/>
</dbReference>
<dbReference type="RefSeq" id="WP_169726567.1">
    <property type="nucleotide sequence ID" value="NZ_BSPR01000006.1"/>
</dbReference>
<dbReference type="PRINTS" id="PR00364">
    <property type="entry name" value="DISEASERSIST"/>
</dbReference>
<accession>A0A1W6LCN7</accession>
<dbReference type="SMART" id="SM00862">
    <property type="entry name" value="Trans_reg_C"/>
    <property type="match status" value="1"/>
</dbReference>
<dbReference type="InterPro" id="IPR001867">
    <property type="entry name" value="OmpR/PhoB-type_DNA-bd"/>
</dbReference>